<dbReference type="EMBL" id="JAPVES010000030">
    <property type="protein sequence ID" value="MCZ3373710.1"/>
    <property type="molecule type" value="Genomic_DNA"/>
</dbReference>
<organism evidence="2">
    <name type="scientific">Methanobacterium veterum</name>
    <dbReference type="NCBI Taxonomy" id="408577"/>
    <lineage>
        <taxon>Archaea</taxon>
        <taxon>Methanobacteriati</taxon>
        <taxon>Methanobacteriota</taxon>
        <taxon>Methanomada group</taxon>
        <taxon>Methanobacteria</taxon>
        <taxon>Methanobacteriales</taxon>
        <taxon>Methanobacteriaceae</taxon>
        <taxon>Methanobacterium</taxon>
    </lineage>
</organism>
<dbReference type="InterPro" id="IPR012019">
    <property type="entry name" value="HcgB"/>
</dbReference>
<proteinExistence type="predicted"/>
<dbReference type="Gene3D" id="3.40.50.10150">
    <property type="entry name" value="B12-dependent dehydatase associated subunit"/>
    <property type="match status" value="1"/>
</dbReference>
<dbReference type="Gene3D" id="1.10.287.470">
    <property type="entry name" value="Helix hairpin bin"/>
    <property type="match status" value="1"/>
</dbReference>
<sequence>MKLEKIIKNACEESISESRTGDTEDEINFIQNYLKSARKIIVPSKNAVKLNIINNVLKEFGLQEAEQLCINTSAADLNRLPALSKAIMALDQCECDLIISRGRLGVPGSGSMLVMIDKKGRILTAATSPSHVVHKKEVKDAVRGEIVHALERIGLKRIK</sequence>
<dbReference type="AlphaFoldDB" id="A0A9E5DNC7"/>
<accession>A0A9E5DNC7</accession>
<name>A0A9E5DNC7_9EURY</name>
<reference evidence="2" key="1">
    <citation type="submission" date="2022-12" db="EMBL/GenBank/DDBJ databases">
        <title>Reclassification of two methanogenic archaea species isolated from the Kolyma lowland permafrost.</title>
        <authorList>
            <person name="Trubitsyn V.E."/>
            <person name="Rivkina E.M."/>
            <person name="Shcherbakova V.A."/>
        </authorList>
    </citation>
    <scope>NUCLEOTIDE SEQUENCE</scope>
    <source>
        <strain evidence="1">M2</strain>
        <strain evidence="2">MK4</strain>
    </source>
</reference>
<evidence type="ECO:0000313" key="1">
    <source>
        <dbReference type="EMBL" id="MCZ3367142.1"/>
    </source>
</evidence>
<dbReference type="EMBL" id="JAPVER010000020">
    <property type="protein sequence ID" value="MCZ3367142.1"/>
    <property type="molecule type" value="Genomic_DNA"/>
</dbReference>
<evidence type="ECO:0000313" key="2">
    <source>
        <dbReference type="EMBL" id="MCZ3373710.1"/>
    </source>
</evidence>
<dbReference type="Proteomes" id="UP001068021">
    <property type="component" value="Unassembled WGS sequence"/>
</dbReference>
<dbReference type="InterPro" id="IPR010254">
    <property type="entry name" value="B12-dep_deHydtase_bsu"/>
</dbReference>
<comment type="caution">
    <text evidence="2">The sequence shown here is derived from an EMBL/GenBank/DDBJ whole genome shotgun (WGS) entry which is preliminary data.</text>
</comment>
<protein>
    <submittedName>
        <fullName evidence="2">DUF3236 domain-containing protein</fullName>
    </submittedName>
</protein>
<dbReference type="RefSeq" id="WP_048082409.1">
    <property type="nucleotide sequence ID" value="NZ_JAPVER010000020.1"/>
</dbReference>
<dbReference type="Pfam" id="PF11576">
    <property type="entry name" value="HcgB"/>
    <property type="match status" value="1"/>
</dbReference>
<keyword evidence="3" id="KW-1185">Reference proteome</keyword>
<evidence type="ECO:0000313" key="3">
    <source>
        <dbReference type="Proteomes" id="UP001068021"/>
    </source>
</evidence>
<dbReference type="Proteomes" id="UP001074446">
    <property type="component" value="Unassembled WGS sequence"/>
</dbReference>
<dbReference type="PIRSF" id="PIRSF005018">
    <property type="entry name" value="UCP005018"/>
    <property type="match status" value="1"/>
</dbReference>
<gene>
    <name evidence="2" type="ORF">O3H35_13760</name>
    <name evidence="1" type="ORF">O3H54_14730</name>
</gene>